<dbReference type="Gene3D" id="1.50.10.20">
    <property type="match status" value="1"/>
</dbReference>
<dbReference type="GO" id="GO:0005975">
    <property type="term" value="P:carbohydrate metabolic process"/>
    <property type="evidence" value="ECO:0007669"/>
    <property type="project" value="InterPro"/>
</dbReference>
<dbReference type="Proteomes" id="UP000521872">
    <property type="component" value="Unassembled WGS sequence"/>
</dbReference>
<dbReference type="InterPro" id="IPR053169">
    <property type="entry name" value="MUG_Protein"/>
</dbReference>
<keyword evidence="3" id="KW-1185">Reference proteome</keyword>
<evidence type="ECO:0000256" key="1">
    <source>
        <dbReference type="SAM" id="SignalP"/>
    </source>
</evidence>
<reference evidence="2 3" key="1">
    <citation type="submission" date="2019-12" db="EMBL/GenBank/DDBJ databases">
        <authorList>
            <person name="Floudas D."/>
            <person name="Bentzer J."/>
            <person name="Ahren D."/>
            <person name="Johansson T."/>
            <person name="Persson P."/>
            <person name="Tunlid A."/>
        </authorList>
    </citation>
    <scope>NUCLEOTIDE SEQUENCE [LARGE SCALE GENOMIC DNA]</scope>
    <source>
        <strain evidence="2 3">CBS 102.39</strain>
    </source>
</reference>
<name>A0A8H4QG20_9AGAR</name>
<keyword evidence="1" id="KW-0732">Signal</keyword>
<feature type="chain" id="PRO_5034470342" description="Glycoside hydrolase family 76 protein" evidence="1">
    <location>
        <begin position="16"/>
        <end position="399"/>
    </location>
</feature>
<sequence length="399" mass="42841">MYLSLLLLQFTTVLALSGVAVGQNLTVDADWRKPTTSLSQSSRISIAQNAINALVPQLDSTTGEFNGIGYWQSGNAYSAMALLDQVTHSTTNKAVVVGNLKKVFGLRKNFDKFGFNDDAMWWATAAYYAYRAYGDTTLLADAVATWNAVTPYVMTASQAQSGKSPVKNFPLAGSCDGFTMAGGVFWRPTTDDKSINSITTGLYVTLSAYLAEVTGDAKYTNAAILSANWIKNHNINSGHIVLDSESGADCSRSSASWIFTYNSGKFIEGLAILYDHTKDPQWNQLMLDIVAAAVKNKSWQGTNGIITEGGSTSKNDDGVGFKAVFIRGLLQAYRKRAGDNASLAKLLRSYIDVQYNALLDLASAGNDYSAKWVGPAPASFNSWGQLAALDVLVAAVGVN</sequence>
<dbReference type="AlphaFoldDB" id="A0A8H4QG20"/>
<proteinExistence type="predicted"/>
<protein>
    <recommendedName>
        <fullName evidence="4">Glycoside hydrolase family 76 protein</fullName>
    </recommendedName>
</protein>
<comment type="caution">
    <text evidence="2">The sequence shown here is derived from an EMBL/GenBank/DDBJ whole genome shotgun (WGS) entry which is preliminary data.</text>
</comment>
<dbReference type="InterPro" id="IPR005198">
    <property type="entry name" value="Glyco_hydro_76"/>
</dbReference>
<feature type="signal peptide" evidence="1">
    <location>
        <begin position="1"/>
        <end position="15"/>
    </location>
</feature>
<evidence type="ECO:0000313" key="3">
    <source>
        <dbReference type="Proteomes" id="UP000521872"/>
    </source>
</evidence>
<gene>
    <name evidence="2" type="ORF">D9613_006558</name>
</gene>
<organism evidence="2 3">
    <name type="scientific">Agrocybe pediades</name>
    <dbReference type="NCBI Taxonomy" id="84607"/>
    <lineage>
        <taxon>Eukaryota</taxon>
        <taxon>Fungi</taxon>
        <taxon>Dikarya</taxon>
        <taxon>Basidiomycota</taxon>
        <taxon>Agaricomycotina</taxon>
        <taxon>Agaricomycetes</taxon>
        <taxon>Agaricomycetidae</taxon>
        <taxon>Agaricales</taxon>
        <taxon>Agaricineae</taxon>
        <taxon>Strophariaceae</taxon>
        <taxon>Agrocybe</taxon>
    </lineage>
</organism>
<dbReference type="PANTHER" id="PTHR47791">
    <property type="entry name" value="MEIOTICALLY UP-REGULATED GENE 191 PROTEIN"/>
    <property type="match status" value="1"/>
</dbReference>
<evidence type="ECO:0000313" key="2">
    <source>
        <dbReference type="EMBL" id="KAF4610459.1"/>
    </source>
</evidence>
<dbReference type="Pfam" id="PF03663">
    <property type="entry name" value="Glyco_hydro_76"/>
    <property type="match status" value="1"/>
</dbReference>
<dbReference type="InterPro" id="IPR008928">
    <property type="entry name" value="6-hairpin_glycosidase_sf"/>
</dbReference>
<evidence type="ECO:0008006" key="4">
    <source>
        <dbReference type="Google" id="ProtNLM"/>
    </source>
</evidence>
<dbReference type="SUPFAM" id="SSF48208">
    <property type="entry name" value="Six-hairpin glycosidases"/>
    <property type="match status" value="1"/>
</dbReference>
<accession>A0A8H4QG20</accession>
<dbReference type="PANTHER" id="PTHR47791:SF3">
    <property type="entry name" value="MEIOTICALLY UP-REGULATED GENE 191 PROTEIN"/>
    <property type="match status" value="1"/>
</dbReference>
<dbReference type="EMBL" id="JAACJL010000058">
    <property type="protein sequence ID" value="KAF4610459.1"/>
    <property type="molecule type" value="Genomic_DNA"/>
</dbReference>